<keyword evidence="1" id="KW-0472">Membrane</keyword>
<sequence length="216" mass="23353">MTEAVATRGDAPGFARPLDILAKAGLVLLLWVAIAYPELGHLRGKGAMARAIGYPVVAFLLPLTWWLFWRGRAPFPWVADLLITSTCFSDVLGNRMDLYDTVRSFDDWMHLINPGLLTAAVLMISLPRSATLGATIERALAFGMTAAVAWELAEYVAFLRISGARLDAYADTLGDLALGGVGALISAVVVWQLSRTGRLVEPPLPRVDRAGHRLAA</sequence>
<evidence type="ECO:0008006" key="4">
    <source>
        <dbReference type="Google" id="ProtNLM"/>
    </source>
</evidence>
<accession>A0ABW0MX21</accession>
<reference evidence="3" key="1">
    <citation type="journal article" date="2019" name="Int. J. Syst. Evol. Microbiol.">
        <title>The Global Catalogue of Microorganisms (GCM) 10K type strain sequencing project: providing services to taxonomists for standard genome sequencing and annotation.</title>
        <authorList>
            <consortium name="The Broad Institute Genomics Platform"/>
            <consortium name="The Broad Institute Genome Sequencing Center for Infectious Disease"/>
            <person name="Wu L."/>
            <person name="Ma J."/>
        </authorList>
    </citation>
    <scope>NUCLEOTIDE SEQUENCE [LARGE SCALE GENOMIC DNA]</scope>
    <source>
        <strain evidence="3">KACC 13778</strain>
    </source>
</reference>
<proteinExistence type="predicted"/>
<keyword evidence="3" id="KW-1185">Reference proteome</keyword>
<gene>
    <name evidence="2" type="ORF">ACFPKY_07225</name>
</gene>
<evidence type="ECO:0000256" key="1">
    <source>
        <dbReference type="SAM" id="Phobius"/>
    </source>
</evidence>
<protein>
    <recommendedName>
        <fullName evidence="4">VanZ family protein</fullName>
    </recommendedName>
</protein>
<feature type="transmembrane region" description="Helical" evidence="1">
    <location>
        <begin position="20"/>
        <end position="39"/>
    </location>
</feature>
<comment type="caution">
    <text evidence="2">The sequence shown here is derived from an EMBL/GenBank/DDBJ whole genome shotgun (WGS) entry which is preliminary data.</text>
</comment>
<feature type="transmembrane region" description="Helical" evidence="1">
    <location>
        <begin position="173"/>
        <end position="193"/>
    </location>
</feature>
<dbReference type="EMBL" id="JBHSMD010000002">
    <property type="protein sequence ID" value="MFC5492884.1"/>
    <property type="molecule type" value="Genomic_DNA"/>
</dbReference>
<dbReference type="Proteomes" id="UP001595956">
    <property type="component" value="Unassembled WGS sequence"/>
</dbReference>
<keyword evidence="1" id="KW-0812">Transmembrane</keyword>
<organism evidence="2 3">
    <name type="scientific">Nocardioides caricicola</name>
    <dbReference type="NCBI Taxonomy" id="634770"/>
    <lineage>
        <taxon>Bacteria</taxon>
        <taxon>Bacillati</taxon>
        <taxon>Actinomycetota</taxon>
        <taxon>Actinomycetes</taxon>
        <taxon>Propionibacteriales</taxon>
        <taxon>Nocardioidaceae</taxon>
        <taxon>Nocardioides</taxon>
    </lineage>
</organism>
<dbReference type="InterPro" id="IPR014509">
    <property type="entry name" value="YjdF-like"/>
</dbReference>
<evidence type="ECO:0000313" key="3">
    <source>
        <dbReference type="Proteomes" id="UP001595956"/>
    </source>
</evidence>
<name>A0ABW0MX21_9ACTN</name>
<feature type="transmembrane region" description="Helical" evidence="1">
    <location>
        <begin position="139"/>
        <end position="161"/>
    </location>
</feature>
<keyword evidence="1" id="KW-1133">Transmembrane helix</keyword>
<evidence type="ECO:0000313" key="2">
    <source>
        <dbReference type="EMBL" id="MFC5492884.1"/>
    </source>
</evidence>
<dbReference type="Pfam" id="PF09997">
    <property type="entry name" value="DUF2238"/>
    <property type="match status" value="1"/>
</dbReference>
<feature type="transmembrane region" description="Helical" evidence="1">
    <location>
        <begin position="51"/>
        <end position="69"/>
    </location>
</feature>
<dbReference type="RefSeq" id="WP_345171477.1">
    <property type="nucleotide sequence ID" value="NZ_BAABFQ010000003.1"/>
</dbReference>
<feature type="transmembrane region" description="Helical" evidence="1">
    <location>
        <begin position="108"/>
        <end position="127"/>
    </location>
</feature>